<dbReference type="EMBL" id="FMWL01000017">
    <property type="protein sequence ID" value="SCZ81195.1"/>
    <property type="molecule type" value="Genomic_DNA"/>
</dbReference>
<name>A0A1G5S4A3_9FIRM</name>
<dbReference type="Proteomes" id="UP000199208">
    <property type="component" value="Unassembled WGS sequence"/>
</dbReference>
<feature type="compositionally biased region" description="Polar residues" evidence="1">
    <location>
        <begin position="341"/>
        <end position="351"/>
    </location>
</feature>
<feature type="compositionally biased region" description="Basic and acidic residues" evidence="1">
    <location>
        <begin position="261"/>
        <end position="270"/>
    </location>
</feature>
<dbReference type="Pfam" id="PF18475">
    <property type="entry name" value="PIN7"/>
    <property type="match status" value="1"/>
</dbReference>
<evidence type="ECO:0000313" key="3">
    <source>
        <dbReference type="EMBL" id="SCZ81195.1"/>
    </source>
</evidence>
<dbReference type="STRING" id="1120920.SAMN03080599_02652"/>
<feature type="compositionally biased region" description="Basic residues" evidence="1">
    <location>
        <begin position="326"/>
        <end position="340"/>
    </location>
</feature>
<keyword evidence="4" id="KW-1185">Reference proteome</keyword>
<evidence type="ECO:0000313" key="4">
    <source>
        <dbReference type="Proteomes" id="UP000199208"/>
    </source>
</evidence>
<feature type="domain" description="PIN-like" evidence="2">
    <location>
        <begin position="11"/>
        <end position="117"/>
    </location>
</feature>
<organism evidence="3 4">
    <name type="scientific">Acidaminobacter hydrogenoformans DSM 2784</name>
    <dbReference type="NCBI Taxonomy" id="1120920"/>
    <lineage>
        <taxon>Bacteria</taxon>
        <taxon>Bacillati</taxon>
        <taxon>Bacillota</taxon>
        <taxon>Clostridia</taxon>
        <taxon>Peptostreptococcales</taxon>
        <taxon>Acidaminobacteraceae</taxon>
        <taxon>Acidaminobacter</taxon>
    </lineage>
</organism>
<evidence type="ECO:0000256" key="1">
    <source>
        <dbReference type="SAM" id="MobiDB-lite"/>
    </source>
</evidence>
<evidence type="ECO:0000259" key="2">
    <source>
        <dbReference type="Pfam" id="PF18475"/>
    </source>
</evidence>
<feature type="compositionally biased region" description="Basic and acidic residues" evidence="1">
    <location>
        <begin position="280"/>
        <end position="289"/>
    </location>
</feature>
<sequence length="365" mass="40466">MNREKRKTHCFIDYENVHESGFEGVEALGVGDAVTIFISSVSHKISLVVLDTLLRKNCELNIIHTIGTGKNNLDFQLIAEVGYQIGRQANEKLAPRFVIISKDRGYENVVTVFSKRGVEISQFETIAKIGQLIENCEESLKETHNSPEWEYAESVIKSLEGLKLTEAELSKIDRIFREAHTLAILHDRLAKSFGKRGNHQIYSKLKALHKQYQKTLPVIETACDEAPDTADLQADLTPEAVLEAPSPAVLPKESDQSEVVETEKATAEVKKKPRGRRKKPAEEKHKADAEENAAEPKLPAEEQAAEVGAENVGNPEVAAETDKPVEKKKRRPGRPRKKNGSSKSASETNVQAGEEASEAEKTEVN</sequence>
<dbReference type="RefSeq" id="WP_092592302.1">
    <property type="nucleotide sequence ID" value="NZ_FMWL01000017.1"/>
</dbReference>
<dbReference type="AlphaFoldDB" id="A0A1G5S4A3"/>
<dbReference type="OrthoDB" id="1668984at2"/>
<protein>
    <recommendedName>
        <fullName evidence="2">PIN-like domain-containing protein</fullName>
    </recommendedName>
</protein>
<accession>A0A1G5S4A3</accession>
<reference evidence="3 4" key="1">
    <citation type="submission" date="2016-10" db="EMBL/GenBank/DDBJ databases">
        <authorList>
            <person name="de Groot N.N."/>
        </authorList>
    </citation>
    <scope>NUCLEOTIDE SEQUENCE [LARGE SCALE GENOMIC DNA]</scope>
    <source>
        <strain evidence="3 4">DSM 2784</strain>
    </source>
</reference>
<dbReference type="InterPro" id="IPR041494">
    <property type="entry name" value="PIN7"/>
</dbReference>
<proteinExistence type="predicted"/>
<feature type="region of interest" description="Disordered" evidence="1">
    <location>
        <begin position="245"/>
        <end position="365"/>
    </location>
</feature>
<gene>
    <name evidence="3" type="ORF">SAMN03080599_02652</name>
</gene>